<evidence type="ECO:0000313" key="2">
    <source>
        <dbReference type="EMBL" id="GGC60915.1"/>
    </source>
</evidence>
<comment type="caution">
    <text evidence="2">The sequence shown here is derived from an EMBL/GenBank/DDBJ whole genome shotgun (WGS) entry which is preliminary data.</text>
</comment>
<gene>
    <name evidence="2" type="ORF">GCM10011396_04820</name>
</gene>
<sequence length="425" mass="46491">MPQFTQLDQQLQSIVTDQRKPLASLSALAIRGGAIVYQQSFGYRTIDVTGGSHSVPADSSTLYRVASVSKLVASIGVLRLVDQGKLDLDADIGNYLGFAVRNPHFPDMPITVRMLLTHTSSLRDEGGYSFPVDVSLRDVLRPEGLQYGKGLQWAASSADADRAPGRYFEYCNLNWGVLGSIAEAVSGQRFDRYMQQAVLAPLKIAGSYNPEELTQEEISRLAVLYRKQGTDEVWNTAGPWVVQTDDYQGKLPARRQGLEHYIPGSNATLFSPQGGLRISTGGLARLMLMLMNGGELEGVHVLKRQTVDAMLSEQWRYDAGRKNGDNYQGLFQSWGLGAQHFSDISAAHFGDRLVAGGGFKAYGHLGFAWGLNSGFVFDPVSRNGMIYIIGGVGADPEKNRGEYSSLNIWEEQVLDALYRGAIVGP</sequence>
<dbReference type="SUPFAM" id="SSF56601">
    <property type="entry name" value="beta-lactamase/transpeptidase-like"/>
    <property type="match status" value="1"/>
</dbReference>
<feature type="domain" description="Beta-lactamase-related" evidence="1">
    <location>
        <begin position="22"/>
        <end position="393"/>
    </location>
</feature>
<reference evidence="2" key="2">
    <citation type="submission" date="2020-09" db="EMBL/GenBank/DDBJ databases">
        <authorList>
            <person name="Sun Q."/>
            <person name="Zhou Y."/>
        </authorList>
    </citation>
    <scope>NUCLEOTIDE SEQUENCE</scope>
    <source>
        <strain evidence="2">CGMCC 1.10998</strain>
    </source>
</reference>
<keyword evidence="3" id="KW-1185">Reference proteome</keyword>
<proteinExistence type="predicted"/>
<dbReference type="EMBL" id="BMED01000001">
    <property type="protein sequence ID" value="GGC60915.1"/>
    <property type="molecule type" value="Genomic_DNA"/>
</dbReference>
<dbReference type="RefSeq" id="WP_188564384.1">
    <property type="nucleotide sequence ID" value="NZ_BMED01000001.1"/>
</dbReference>
<dbReference type="Gene3D" id="3.40.710.10">
    <property type="entry name" value="DD-peptidase/beta-lactamase superfamily"/>
    <property type="match status" value="1"/>
</dbReference>
<evidence type="ECO:0000313" key="3">
    <source>
        <dbReference type="Proteomes" id="UP000637423"/>
    </source>
</evidence>
<dbReference type="InterPro" id="IPR001466">
    <property type="entry name" value="Beta-lactam-related"/>
</dbReference>
<reference evidence="2" key="1">
    <citation type="journal article" date="2014" name="Int. J. Syst. Evol. Microbiol.">
        <title>Complete genome sequence of Corynebacterium casei LMG S-19264T (=DSM 44701T), isolated from a smear-ripened cheese.</title>
        <authorList>
            <consortium name="US DOE Joint Genome Institute (JGI-PGF)"/>
            <person name="Walter F."/>
            <person name="Albersmeier A."/>
            <person name="Kalinowski J."/>
            <person name="Ruckert C."/>
        </authorList>
    </citation>
    <scope>NUCLEOTIDE SEQUENCE</scope>
    <source>
        <strain evidence="2">CGMCC 1.10998</strain>
    </source>
</reference>
<dbReference type="PANTHER" id="PTHR43283">
    <property type="entry name" value="BETA-LACTAMASE-RELATED"/>
    <property type="match status" value="1"/>
</dbReference>
<protein>
    <recommendedName>
        <fullName evidence="1">Beta-lactamase-related domain-containing protein</fullName>
    </recommendedName>
</protein>
<organism evidence="2 3">
    <name type="scientific">Undibacterium terreum</name>
    <dbReference type="NCBI Taxonomy" id="1224302"/>
    <lineage>
        <taxon>Bacteria</taxon>
        <taxon>Pseudomonadati</taxon>
        <taxon>Pseudomonadota</taxon>
        <taxon>Betaproteobacteria</taxon>
        <taxon>Burkholderiales</taxon>
        <taxon>Oxalobacteraceae</taxon>
        <taxon>Undibacterium</taxon>
    </lineage>
</organism>
<evidence type="ECO:0000259" key="1">
    <source>
        <dbReference type="Pfam" id="PF00144"/>
    </source>
</evidence>
<dbReference type="AlphaFoldDB" id="A0A916U6H3"/>
<dbReference type="InterPro" id="IPR050789">
    <property type="entry name" value="Diverse_Enzym_Activities"/>
</dbReference>
<dbReference type="Pfam" id="PF00144">
    <property type="entry name" value="Beta-lactamase"/>
    <property type="match status" value="1"/>
</dbReference>
<dbReference type="InterPro" id="IPR012338">
    <property type="entry name" value="Beta-lactam/transpept-like"/>
</dbReference>
<name>A0A916U6H3_9BURK</name>
<accession>A0A916U6H3</accession>
<dbReference type="Proteomes" id="UP000637423">
    <property type="component" value="Unassembled WGS sequence"/>
</dbReference>